<dbReference type="Gene3D" id="1.10.630.10">
    <property type="entry name" value="Cytochrome P450"/>
    <property type="match status" value="1"/>
</dbReference>
<dbReference type="GO" id="GO:0016705">
    <property type="term" value="F:oxidoreductase activity, acting on paired donors, with incorporation or reduction of molecular oxygen"/>
    <property type="evidence" value="ECO:0007669"/>
    <property type="project" value="InterPro"/>
</dbReference>
<feature type="binding site" description="axial binding residue" evidence="13">
    <location>
        <position position="455"/>
    </location>
    <ligand>
        <name>heme</name>
        <dbReference type="ChEBI" id="CHEBI:30413"/>
    </ligand>
    <ligandPart>
        <name>Fe</name>
        <dbReference type="ChEBI" id="CHEBI:18248"/>
    </ligandPart>
</feature>
<dbReference type="GO" id="GO:0005789">
    <property type="term" value="C:endoplasmic reticulum membrane"/>
    <property type="evidence" value="ECO:0007669"/>
    <property type="project" value="UniProtKB-SubCell"/>
</dbReference>
<feature type="transmembrane region" description="Helical" evidence="15">
    <location>
        <begin position="6"/>
        <end position="25"/>
    </location>
</feature>
<dbReference type="CDD" id="cd11056">
    <property type="entry name" value="CYP6-like"/>
    <property type="match status" value="1"/>
</dbReference>
<keyword evidence="9 14" id="KW-0560">Oxidoreductase</keyword>
<accession>A0A9P0HE00</accession>
<keyword evidence="5 13" id="KW-0349">Heme</keyword>
<dbReference type="GO" id="GO:0020037">
    <property type="term" value="F:heme binding"/>
    <property type="evidence" value="ECO:0007669"/>
    <property type="project" value="InterPro"/>
</dbReference>
<dbReference type="InterPro" id="IPR017972">
    <property type="entry name" value="Cyt_P450_CS"/>
</dbReference>
<dbReference type="SUPFAM" id="SSF48264">
    <property type="entry name" value="Cytochrome P450"/>
    <property type="match status" value="1"/>
</dbReference>
<gene>
    <name evidence="16" type="ORF">NEZAVI_LOCUS9350</name>
</gene>
<evidence type="ECO:0000256" key="10">
    <source>
        <dbReference type="ARBA" id="ARBA00023004"/>
    </source>
</evidence>
<dbReference type="PRINTS" id="PR00385">
    <property type="entry name" value="P450"/>
</dbReference>
<proteinExistence type="inferred from homology"/>
<dbReference type="PROSITE" id="PS00086">
    <property type="entry name" value="CYTOCHROME_P450"/>
    <property type="match status" value="1"/>
</dbReference>
<keyword evidence="7" id="KW-0256">Endoplasmic reticulum</keyword>
<dbReference type="Proteomes" id="UP001152798">
    <property type="component" value="Chromosome 4"/>
</dbReference>
<evidence type="ECO:0000256" key="8">
    <source>
        <dbReference type="ARBA" id="ARBA00022848"/>
    </source>
</evidence>
<keyword evidence="15" id="KW-1133">Transmembrane helix</keyword>
<dbReference type="PRINTS" id="PR00463">
    <property type="entry name" value="EP450I"/>
</dbReference>
<dbReference type="Pfam" id="PF00067">
    <property type="entry name" value="p450"/>
    <property type="match status" value="1"/>
</dbReference>
<keyword evidence="10 13" id="KW-0408">Iron</keyword>
<keyword evidence="8" id="KW-0492">Microsome</keyword>
<dbReference type="EMBL" id="OV725080">
    <property type="protein sequence ID" value="CAH1400037.1"/>
    <property type="molecule type" value="Genomic_DNA"/>
</dbReference>
<dbReference type="GO" id="GO:0004497">
    <property type="term" value="F:monooxygenase activity"/>
    <property type="evidence" value="ECO:0007669"/>
    <property type="project" value="UniProtKB-KW"/>
</dbReference>
<evidence type="ECO:0000256" key="12">
    <source>
        <dbReference type="ARBA" id="ARBA00023136"/>
    </source>
</evidence>
<evidence type="ECO:0000313" key="16">
    <source>
        <dbReference type="EMBL" id="CAH1400037.1"/>
    </source>
</evidence>
<evidence type="ECO:0000256" key="7">
    <source>
        <dbReference type="ARBA" id="ARBA00022824"/>
    </source>
</evidence>
<name>A0A9P0HE00_NEZVI</name>
<dbReference type="OrthoDB" id="2789670at2759"/>
<dbReference type="PANTHER" id="PTHR24292:SF54">
    <property type="entry name" value="CYP9F3-RELATED"/>
    <property type="match status" value="1"/>
</dbReference>
<evidence type="ECO:0000256" key="15">
    <source>
        <dbReference type="SAM" id="Phobius"/>
    </source>
</evidence>
<dbReference type="InterPro" id="IPR002401">
    <property type="entry name" value="Cyt_P450_E_grp-I"/>
</dbReference>
<keyword evidence="12 15" id="KW-0472">Membrane</keyword>
<evidence type="ECO:0000256" key="9">
    <source>
        <dbReference type="ARBA" id="ARBA00023002"/>
    </source>
</evidence>
<organism evidence="16 17">
    <name type="scientific">Nezara viridula</name>
    <name type="common">Southern green stink bug</name>
    <name type="synonym">Cimex viridulus</name>
    <dbReference type="NCBI Taxonomy" id="85310"/>
    <lineage>
        <taxon>Eukaryota</taxon>
        <taxon>Metazoa</taxon>
        <taxon>Ecdysozoa</taxon>
        <taxon>Arthropoda</taxon>
        <taxon>Hexapoda</taxon>
        <taxon>Insecta</taxon>
        <taxon>Pterygota</taxon>
        <taxon>Neoptera</taxon>
        <taxon>Paraneoptera</taxon>
        <taxon>Hemiptera</taxon>
        <taxon>Heteroptera</taxon>
        <taxon>Panheteroptera</taxon>
        <taxon>Pentatomomorpha</taxon>
        <taxon>Pentatomoidea</taxon>
        <taxon>Pentatomidae</taxon>
        <taxon>Pentatominae</taxon>
        <taxon>Nezara</taxon>
    </lineage>
</organism>
<dbReference type="AlphaFoldDB" id="A0A9P0HE00"/>
<evidence type="ECO:0000256" key="4">
    <source>
        <dbReference type="ARBA" id="ARBA00010617"/>
    </source>
</evidence>
<keyword evidence="11 14" id="KW-0503">Monooxygenase</keyword>
<dbReference type="InterPro" id="IPR001128">
    <property type="entry name" value="Cyt_P450"/>
</dbReference>
<evidence type="ECO:0000256" key="5">
    <source>
        <dbReference type="ARBA" id="ARBA00022617"/>
    </source>
</evidence>
<reference evidence="16" key="1">
    <citation type="submission" date="2022-01" db="EMBL/GenBank/DDBJ databases">
        <authorList>
            <person name="King R."/>
        </authorList>
    </citation>
    <scope>NUCLEOTIDE SEQUENCE</scope>
</reference>
<evidence type="ECO:0000256" key="3">
    <source>
        <dbReference type="ARBA" id="ARBA00004406"/>
    </source>
</evidence>
<evidence type="ECO:0000256" key="14">
    <source>
        <dbReference type="RuleBase" id="RU000461"/>
    </source>
</evidence>
<comment type="subcellular location">
    <subcellularLocation>
        <location evidence="3">Endoplasmic reticulum membrane</location>
        <topology evidence="3">Peripheral membrane protein</topology>
    </subcellularLocation>
    <subcellularLocation>
        <location evidence="2">Microsome membrane</location>
        <topology evidence="2">Peripheral membrane protein</topology>
    </subcellularLocation>
</comment>
<comment type="similarity">
    <text evidence="4 14">Belongs to the cytochrome P450 family.</text>
</comment>
<sequence length="513" mass="59491">MHYFSAMFTIAILSFIILWMFYKYWVSNYKYWEDKGIPSIPGRFPFGSEANLTLLRKFQGDMFLEMFRKFPSSPYFGLYFMRKPTLVIKDPEYVQVVLVKEFSSFRDRLLLKIPESDVLSQHLLNLEGDKWKALRSKLSPTFTSGRMKAMFPLFLKSSEAFDSLLESHVNSVIDVKDLASRYTTDILCSCAFGLDTNVMEDKDSELIQLGKNIFSVNLRLVLAFIITTTFPKLSEIFQFRCTPEKKESQLFVYNLVKETVKQREENNIKRKDFLDLLMQLKNKGSLDGEEEETEANVSHFVMDMERLAAQCFVFFVAGYETASTVQSFCLYELALNPAMQERVQTEIDRMEQLHAGVTYDAVKEMTYLDMVVSETMRKYPTVVNMSRMCTKTVTMPNGDTIEKGQFIFIPIWALHRSPENFPDPDKFDPERFSEENKHNINPYAYIPFGEGPRFCIGKRFGLLQTKMGLISILRKYSVEPCEVTQIPLKMSGEVPLTKTVEPIQLKLVKRKLS</sequence>
<evidence type="ECO:0000256" key="6">
    <source>
        <dbReference type="ARBA" id="ARBA00022723"/>
    </source>
</evidence>
<dbReference type="InterPro" id="IPR036396">
    <property type="entry name" value="Cyt_P450_sf"/>
</dbReference>
<evidence type="ECO:0000256" key="2">
    <source>
        <dbReference type="ARBA" id="ARBA00004174"/>
    </source>
</evidence>
<evidence type="ECO:0000313" key="17">
    <source>
        <dbReference type="Proteomes" id="UP001152798"/>
    </source>
</evidence>
<protein>
    <recommendedName>
        <fullName evidence="18">Cytochrome P450</fullName>
    </recommendedName>
</protein>
<evidence type="ECO:0008006" key="18">
    <source>
        <dbReference type="Google" id="ProtNLM"/>
    </source>
</evidence>
<comment type="cofactor">
    <cofactor evidence="1 13">
        <name>heme</name>
        <dbReference type="ChEBI" id="CHEBI:30413"/>
    </cofactor>
</comment>
<keyword evidence="17" id="KW-1185">Reference proteome</keyword>
<evidence type="ECO:0000256" key="13">
    <source>
        <dbReference type="PIRSR" id="PIRSR602401-1"/>
    </source>
</evidence>
<keyword evidence="6 13" id="KW-0479">Metal-binding</keyword>
<dbReference type="InterPro" id="IPR050476">
    <property type="entry name" value="Insect_CytP450_Detox"/>
</dbReference>
<evidence type="ECO:0000256" key="1">
    <source>
        <dbReference type="ARBA" id="ARBA00001971"/>
    </source>
</evidence>
<dbReference type="GO" id="GO:0005506">
    <property type="term" value="F:iron ion binding"/>
    <property type="evidence" value="ECO:0007669"/>
    <property type="project" value="InterPro"/>
</dbReference>
<keyword evidence="15" id="KW-0812">Transmembrane</keyword>
<dbReference type="FunFam" id="1.10.630.10:FF:000042">
    <property type="entry name" value="Cytochrome P450"/>
    <property type="match status" value="1"/>
</dbReference>
<evidence type="ECO:0000256" key="11">
    <source>
        <dbReference type="ARBA" id="ARBA00023033"/>
    </source>
</evidence>
<dbReference type="PANTHER" id="PTHR24292">
    <property type="entry name" value="CYTOCHROME P450"/>
    <property type="match status" value="1"/>
</dbReference>